<sequence length="428" mass="44406">MLSRQTSSSGDKDCSTRAEDVPTQRTGSSGGAMLNLVCVVIGTGALNLAHTLQQSGWLGLLLVGVSGAVSVFTGVLVIRSLDQAGGARRLGQLGQAAFGLAGRIAVHVLHCVVVVGSVGDYIILAGQSFDRLARAGGHGSSETAWKIGCAAAMWAGCIGLRHMSDAVALALLGSATSLSAVLIGAMQALRHPYRGSGPAPHAPAYHRLWNGAGAAVALATISFAYCAVAVMPAVEASMRRPGHWTTVLGLAMGIVTAVYLLVAAAGYWAFGDQTAAPFLDNLPPGAATSAARILISLHVILAAPIMATSFALEIEAALGLTQERWGKWRELALRVALRSLFFVAMTAIALAVPFFGDVMALVGAFSTSLLLCVVPVVCYIRICGWRTLSWPMLIACLAVFALGIYTCVLGAKGAIEDLRKDIAARGRQ</sequence>
<feature type="transmembrane region" description="Helical" evidence="7">
    <location>
        <begin position="361"/>
        <end position="380"/>
    </location>
</feature>
<feature type="transmembrane region" description="Helical" evidence="7">
    <location>
        <begin position="392"/>
        <end position="411"/>
    </location>
</feature>
<gene>
    <name evidence="9" type="ORF">H4R26_004993</name>
</gene>
<feature type="transmembrane region" description="Helical" evidence="7">
    <location>
        <begin position="32"/>
        <end position="50"/>
    </location>
</feature>
<protein>
    <recommendedName>
        <fullName evidence="8">Amino acid transporter transmembrane domain-containing protein</fullName>
    </recommendedName>
</protein>
<feature type="transmembrane region" description="Helical" evidence="7">
    <location>
        <begin position="167"/>
        <end position="189"/>
    </location>
</feature>
<accession>A0A9W8EDH1</accession>
<dbReference type="PANTHER" id="PTHR22950:SF349">
    <property type="entry name" value="AMINO ACID TRANSPORTER TRANSMEMBRANE DOMAIN-CONTAINING PROTEIN"/>
    <property type="match status" value="1"/>
</dbReference>
<evidence type="ECO:0000256" key="7">
    <source>
        <dbReference type="SAM" id="Phobius"/>
    </source>
</evidence>
<keyword evidence="4 7" id="KW-1133">Transmembrane helix</keyword>
<dbReference type="OrthoDB" id="40134at2759"/>
<comment type="subcellular location">
    <subcellularLocation>
        <location evidence="1">Membrane</location>
        <topology evidence="1">Multi-pass membrane protein</topology>
    </subcellularLocation>
</comment>
<keyword evidence="3 7" id="KW-0812">Transmembrane</keyword>
<organism evidence="9 10">
    <name type="scientific">Coemansia thaxteri</name>
    <dbReference type="NCBI Taxonomy" id="2663907"/>
    <lineage>
        <taxon>Eukaryota</taxon>
        <taxon>Fungi</taxon>
        <taxon>Fungi incertae sedis</taxon>
        <taxon>Zoopagomycota</taxon>
        <taxon>Kickxellomycotina</taxon>
        <taxon>Kickxellomycetes</taxon>
        <taxon>Kickxellales</taxon>
        <taxon>Kickxellaceae</taxon>
        <taxon>Coemansia</taxon>
    </lineage>
</organism>
<proteinExistence type="inferred from homology"/>
<evidence type="ECO:0000313" key="9">
    <source>
        <dbReference type="EMBL" id="KAJ1999601.1"/>
    </source>
</evidence>
<feature type="transmembrane region" description="Helical" evidence="7">
    <location>
        <begin position="290"/>
        <end position="314"/>
    </location>
</feature>
<dbReference type="AlphaFoldDB" id="A0A9W8EDH1"/>
<keyword evidence="5 7" id="KW-0472">Membrane</keyword>
<dbReference type="Pfam" id="PF01490">
    <property type="entry name" value="Aa_trans"/>
    <property type="match status" value="1"/>
</dbReference>
<feature type="transmembrane region" description="Helical" evidence="7">
    <location>
        <begin position="335"/>
        <end position="355"/>
    </location>
</feature>
<evidence type="ECO:0000256" key="4">
    <source>
        <dbReference type="ARBA" id="ARBA00022989"/>
    </source>
</evidence>
<evidence type="ECO:0000313" key="10">
    <source>
        <dbReference type="Proteomes" id="UP001150907"/>
    </source>
</evidence>
<feature type="transmembrane region" description="Helical" evidence="7">
    <location>
        <begin position="56"/>
        <end position="79"/>
    </location>
</feature>
<dbReference type="GO" id="GO:0005774">
    <property type="term" value="C:vacuolar membrane"/>
    <property type="evidence" value="ECO:0007669"/>
    <property type="project" value="TreeGrafter"/>
</dbReference>
<dbReference type="GO" id="GO:0015179">
    <property type="term" value="F:L-amino acid transmembrane transporter activity"/>
    <property type="evidence" value="ECO:0007669"/>
    <property type="project" value="TreeGrafter"/>
</dbReference>
<dbReference type="Proteomes" id="UP001150907">
    <property type="component" value="Unassembled WGS sequence"/>
</dbReference>
<feature type="transmembrane region" description="Helical" evidence="7">
    <location>
        <begin position="209"/>
        <end position="234"/>
    </location>
</feature>
<evidence type="ECO:0000256" key="2">
    <source>
        <dbReference type="ARBA" id="ARBA00008066"/>
    </source>
</evidence>
<feature type="transmembrane region" description="Helical" evidence="7">
    <location>
        <begin position="100"/>
        <end position="123"/>
    </location>
</feature>
<reference evidence="9" key="1">
    <citation type="submission" date="2022-07" db="EMBL/GenBank/DDBJ databases">
        <title>Phylogenomic reconstructions and comparative analyses of Kickxellomycotina fungi.</title>
        <authorList>
            <person name="Reynolds N.K."/>
            <person name="Stajich J.E."/>
            <person name="Barry K."/>
            <person name="Grigoriev I.V."/>
            <person name="Crous P."/>
            <person name="Smith M.E."/>
        </authorList>
    </citation>
    <scope>NUCLEOTIDE SEQUENCE</scope>
    <source>
        <strain evidence="9">IMI 214461</strain>
    </source>
</reference>
<dbReference type="PANTHER" id="PTHR22950">
    <property type="entry name" value="AMINO ACID TRANSPORTER"/>
    <property type="match status" value="1"/>
</dbReference>
<evidence type="ECO:0000256" key="3">
    <source>
        <dbReference type="ARBA" id="ARBA00022692"/>
    </source>
</evidence>
<dbReference type="EMBL" id="JANBQF010000674">
    <property type="protein sequence ID" value="KAJ1999601.1"/>
    <property type="molecule type" value="Genomic_DNA"/>
</dbReference>
<comment type="similarity">
    <text evidence="2">Belongs to the amino acid/polyamine transporter 2 family.</text>
</comment>
<feature type="domain" description="Amino acid transporter transmembrane" evidence="8">
    <location>
        <begin position="26"/>
        <end position="410"/>
    </location>
</feature>
<feature type="region of interest" description="Disordered" evidence="6">
    <location>
        <begin position="1"/>
        <end position="26"/>
    </location>
</feature>
<evidence type="ECO:0000256" key="5">
    <source>
        <dbReference type="ARBA" id="ARBA00023136"/>
    </source>
</evidence>
<dbReference type="InterPro" id="IPR013057">
    <property type="entry name" value="AA_transpt_TM"/>
</dbReference>
<feature type="compositionally biased region" description="Basic and acidic residues" evidence="6">
    <location>
        <begin position="10"/>
        <end position="22"/>
    </location>
</feature>
<evidence type="ECO:0000256" key="6">
    <source>
        <dbReference type="SAM" id="MobiDB-lite"/>
    </source>
</evidence>
<keyword evidence="10" id="KW-1185">Reference proteome</keyword>
<feature type="transmembrane region" description="Helical" evidence="7">
    <location>
        <begin position="246"/>
        <end position="270"/>
    </location>
</feature>
<comment type="caution">
    <text evidence="9">The sequence shown here is derived from an EMBL/GenBank/DDBJ whole genome shotgun (WGS) entry which is preliminary data.</text>
</comment>
<evidence type="ECO:0000259" key="8">
    <source>
        <dbReference type="Pfam" id="PF01490"/>
    </source>
</evidence>
<evidence type="ECO:0000256" key="1">
    <source>
        <dbReference type="ARBA" id="ARBA00004141"/>
    </source>
</evidence>
<name>A0A9W8EDH1_9FUNG</name>